<dbReference type="RefSeq" id="XP_013280708.1">
    <property type="nucleotide sequence ID" value="XM_013425254.1"/>
</dbReference>
<dbReference type="STRING" id="1442368.A0A0D2GE28"/>
<proteinExistence type="predicted"/>
<dbReference type="HOGENOM" id="CLU_1652192_0_0_1"/>
<evidence type="ECO:0000313" key="1">
    <source>
        <dbReference type="EMBL" id="KIW76900.1"/>
    </source>
</evidence>
<dbReference type="VEuPathDB" id="FungiDB:Z517_09344"/>
<accession>A0A0D2GE28</accession>
<evidence type="ECO:0000313" key="2">
    <source>
        <dbReference type="Proteomes" id="UP000053029"/>
    </source>
</evidence>
<dbReference type="EMBL" id="KN846974">
    <property type="protein sequence ID" value="KIW76900.1"/>
    <property type="molecule type" value="Genomic_DNA"/>
</dbReference>
<gene>
    <name evidence="1" type="ORF">Z517_09344</name>
</gene>
<keyword evidence="2" id="KW-1185">Reference proteome</keyword>
<organism evidence="1 2">
    <name type="scientific">Fonsecaea pedrosoi CBS 271.37</name>
    <dbReference type="NCBI Taxonomy" id="1442368"/>
    <lineage>
        <taxon>Eukaryota</taxon>
        <taxon>Fungi</taxon>
        <taxon>Dikarya</taxon>
        <taxon>Ascomycota</taxon>
        <taxon>Pezizomycotina</taxon>
        <taxon>Eurotiomycetes</taxon>
        <taxon>Chaetothyriomycetidae</taxon>
        <taxon>Chaetothyriales</taxon>
        <taxon>Herpotrichiellaceae</taxon>
        <taxon>Fonsecaea</taxon>
    </lineage>
</organism>
<dbReference type="AlphaFoldDB" id="A0A0D2GE28"/>
<reference evidence="1 2" key="1">
    <citation type="submission" date="2015-01" db="EMBL/GenBank/DDBJ databases">
        <title>The Genome Sequence of Fonsecaea pedrosoi CBS 271.37.</title>
        <authorList>
            <consortium name="The Broad Institute Genomics Platform"/>
            <person name="Cuomo C."/>
            <person name="de Hoog S."/>
            <person name="Gorbushina A."/>
            <person name="Stielow B."/>
            <person name="Teixiera M."/>
            <person name="Abouelleil A."/>
            <person name="Chapman S.B."/>
            <person name="Priest M."/>
            <person name="Young S.K."/>
            <person name="Wortman J."/>
            <person name="Nusbaum C."/>
            <person name="Birren B."/>
        </authorList>
    </citation>
    <scope>NUCLEOTIDE SEQUENCE [LARGE SCALE GENOMIC DNA]</scope>
    <source>
        <strain evidence="1 2">CBS 271.37</strain>
    </source>
</reference>
<dbReference type="GeneID" id="25308834"/>
<dbReference type="Proteomes" id="UP000053029">
    <property type="component" value="Unassembled WGS sequence"/>
</dbReference>
<protein>
    <submittedName>
        <fullName evidence="1">Uncharacterized protein</fullName>
    </submittedName>
</protein>
<sequence>MSYSTWARSLLTRDELHAAVDEQAAEADEPHGDDSLMNALGVPNTLNSVRDNHCNSHCNSYCDKSAASSCCKLGTFSSPVSSHDPTMSPPLYPAYPMPMSDSLSPGPMMPGSELASPHSPSPSQMYAVPAYSSGVPQSINGTPVHSIYNAPRLSRGGSCS</sequence>
<name>A0A0D2GE28_9EURO</name>